<dbReference type="CDD" id="cd09904">
    <property type="entry name" value="H3TH_XPG"/>
    <property type="match status" value="1"/>
</dbReference>
<feature type="compositionally biased region" description="Acidic residues" evidence="15">
    <location>
        <begin position="1031"/>
        <end position="1042"/>
    </location>
</feature>
<reference evidence="18" key="1">
    <citation type="submission" date="2021-06" db="EMBL/GenBank/DDBJ databases">
        <authorList>
            <person name="Kallberg Y."/>
            <person name="Tangrot J."/>
            <person name="Rosling A."/>
        </authorList>
    </citation>
    <scope>NUCLEOTIDE SEQUENCE</scope>
    <source>
        <strain evidence="18">FL130A</strain>
    </source>
</reference>
<keyword evidence="14" id="KW-0175">Coiled coil</keyword>
<sequence length="1112" mass="127616">MGVKGLWSLLEPVARPIKLESLNNKKLAIDILTLKQTMRDKEGNSLKNAHLLGFFRRICKLLFYNIKPVFVFDGGVPALKRQTVVERRKRRAGKTKNLQKTAEKILANQLRLRAIKESDKKNDDSEPNTESQSQPVITDNTVYYGEHNLTPAQLHKRKKRDEYELPPIIGGIESMIQKDDIRFANEEDLRRFIEEFKVNSDDIDIDSEGFRSLPLEMQFEIVGELRLKSRQTSYERLQNMIKKAPISLIFFWLFTTNFKNQILALTLIGNNALGNNKTTESPQPVRIAAERNREYVLIKNDDGFGGWTMGKSKTKPIKLESSSESDENDDWEEVNASIIASDLNEKENLDDDENLDEDEDLLPPELYPDTLKGKIFALHDEKIETIMAKFNAFDKTHEPLFSEGQTEEELDLPLESYYALWVSRMPPDFRDEFSNHETLVRTALYEWDEEELKSQKFVVEKKLGKLKDGDEKKLKIFEYWRNLLRTTLAWRQMRSTDVKEIVIDKTSKMETSDSDFFIDDDYESEDNTKNARHDKDTLLLSNTMEASSVNETDDSLEVDSFSREELSMQSNSIDIGSQRKNSVNNTEYEGNGLASDVNDLSTSDKANKNVEKMQQEINESSSQSVSSNKDIEIKRHITTNVNTESKPELDLNLINDNQQEETTSIDNDNRREAETNEIKENDNANADDVSTQMVEENSEFARFMSQLKHRDLNEIRRELENEIETLNQQQRREMRDTDELTQSMINDCQQLLQLFGIPYIVAPMEAEAQCAELCRLSLVDGIVTDDSDIFLFGGTRVYKNMFNQQQFVECFLMQDLEQEMNLDREKLIRLAYLLGSDYTEGLPGVGVVTAMEILNEFSGNDGLEKFEEWWNSKKSRKDLILPDDFLNRHVREAYINPQVDDSTIPIEWGVPDLNALTDFLMSNLLWAQEKIDETLIPIIRNMNQRNAESISAQRQQTTIDSFFDMTVDDWKRKDKRSESGTSSSSEENNDSEESNQSSTTRATRRNLADEQGKAQEDNDVNMTSGTSSSDDSSEESNSDDDKDFSMLKRGQKSKTAKYSRFFPRPTKKTSRAKTSNSNTSKKSMGGSSRGRGRGAGRGKGTRARGRGRGRSI</sequence>
<evidence type="ECO:0000256" key="11">
    <source>
        <dbReference type="ARBA" id="ARBA00023242"/>
    </source>
</evidence>
<dbReference type="PRINTS" id="PR00066">
    <property type="entry name" value="XRODRMPGMNTG"/>
</dbReference>
<dbReference type="SUPFAM" id="SSF47807">
    <property type="entry name" value="5' to 3' exonuclease, C-terminal subdomain"/>
    <property type="match status" value="1"/>
</dbReference>
<name>A0A9N8V867_9GLOM</name>
<evidence type="ECO:0000256" key="9">
    <source>
        <dbReference type="ARBA" id="ARBA00022842"/>
    </source>
</evidence>
<dbReference type="GO" id="GO:0005634">
    <property type="term" value="C:nucleus"/>
    <property type="evidence" value="ECO:0007669"/>
    <property type="project" value="UniProtKB-SubCell"/>
</dbReference>
<dbReference type="GO" id="GO:0046872">
    <property type="term" value="F:metal ion binding"/>
    <property type="evidence" value="ECO:0007669"/>
    <property type="project" value="UniProtKB-KW"/>
</dbReference>
<evidence type="ECO:0000313" key="18">
    <source>
        <dbReference type="EMBL" id="CAG8446218.1"/>
    </source>
</evidence>
<feature type="region of interest" description="Disordered" evidence="15">
    <location>
        <begin position="118"/>
        <end position="138"/>
    </location>
</feature>
<keyword evidence="9" id="KW-0460">Magnesium</keyword>
<feature type="region of interest" description="Disordered" evidence="15">
    <location>
        <begin position="654"/>
        <end position="688"/>
    </location>
</feature>
<feature type="compositionally biased region" description="Polar residues" evidence="15">
    <location>
        <begin position="567"/>
        <end position="588"/>
    </location>
</feature>
<dbReference type="FunFam" id="3.40.50.1010:FF:000025">
    <property type="entry name" value="DNA repair protein RAD2"/>
    <property type="match status" value="1"/>
</dbReference>
<dbReference type="GO" id="GO:0006289">
    <property type="term" value="P:nucleotide-excision repair"/>
    <property type="evidence" value="ECO:0007669"/>
    <property type="project" value="InterPro"/>
</dbReference>
<dbReference type="SMART" id="SM00279">
    <property type="entry name" value="HhH2"/>
    <property type="match status" value="1"/>
</dbReference>
<dbReference type="GO" id="GO:0048256">
    <property type="term" value="F:flap endonuclease activity"/>
    <property type="evidence" value="ECO:0007669"/>
    <property type="project" value="UniProtKB-ARBA"/>
</dbReference>
<evidence type="ECO:0000256" key="5">
    <source>
        <dbReference type="ARBA" id="ARBA00022723"/>
    </source>
</evidence>
<evidence type="ECO:0000259" key="16">
    <source>
        <dbReference type="SMART" id="SM00484"/>
    </source>
</evidence>
<comment type="similarity">
    <text evidence="12">Belongs to the XPG/RAD2 endonuclease family. GEN subfamily.</text>
</comment>
<comment type="similarity">
    <text evidence="3">Belongs to the XPG/RAD2 endonuclease family. XPG subfamily.</text>
</comment>
<feature type="compositionally biased region" description="Polar residues" evidence="15">
    <location>
        <begin position="654"/>
        <end position="666"/>
    </location>
</feature>
<feature type="region of interest" description="Disordered" evidence="15">
    <location>
        <begin position="312"/>
        <end position="331"/>
    </location>
</feature>
<proteinExistence type="inferred from homology"/>
<feature type="compositionally biased region" description="Acidic residues" evidence="15">
    <location>
        <begin position="348"/>
        <end position="362"/>
    </location>
</feature>
<evidence type="ECO:0000256" key="7">
    <source>
        <dbReference type="ARBA" id="ARBA00022763"/>
    </source>
</evidence>
<keyword evidence="11" id="KW-0539">Nucleus</keyword>
<dbReference type="InterPro" id="IPR006085">
    <property type="entry name" value="XPG_DNA_repair_N"/>
</dbReference>
<protein>
    <submittedName>
        <fullName evidence="18">1758_t:CDS:1</fullName>
    </submittedName>
</protein>
<feature type="compositionally biased region" description="Polar residues" evidence="15">
    <location>
        <begin position="128"/>
        <end position="138"/>
    </location>
</feature>
<comment type="subcellular location">
    <subcellularLocation>
        <location evidence="2">Nucleus</location>
    </subcellularLocation>
</comment>
<evidence type="ECO:0000256" key="15">
    <source>
        <dbReference type="SAM" id="MobiDB-lite"/>
    </source>
</evidence>
<dbReference type="PANTHER" id="PTHR16171">
    <property type="entry name" value="DNA REPAIR PROTEIN COMPLEMENTING XP-G CELLS-RELATED"/>
    <property type="match status" value="1"/>
</dbReference>
<feature type="compositionally biased region" description="Low complexity" evidence="15">
    <location>
        <begin position="1072"/>
        <end position="1086"/>
    </location>
</feature>
<gene>
    <name evidence="18" type="ORF">ALEPTO_LOCUS700</name>
</gene>
<dbReference type="InterPro" id="IPR036279">
    <property type="entry name" value="5-3_exonuclease_C_sf"/>
</dbReference>
<evidence type="ECO:0000256" key="12">
    <source>
        <dbReference type="ARBA" id="ARBA00038112"/>
    </source>
</evidence>
<evidence type="ECO:0000256" key="4">
    <source>
        <dbReference type="ARBA" id="ARBA00022722"/>
    </source>
</evidence>
<dbReference type="PANTHER" id="PTHR16171:SF7">
    <property type="entry name" value="DNA REPAIR PROTEIN RAD2"/>
    <property type="match status" value="1"/>
</dbReference>
<evidence type="ECO:0000256" key="2">
    <source>
        <dbReference type="ARBA" id="ARBA00004123"/>
    </source>
</evidence>
<feature type="coiled-coil region" evidence="14">
    <location>
        <begin position="709"/>
        <end position="736"/>
    </location>
</feature>
<keyword evidence="19" id="KW-1185">Reference proteome</keyword>
<evidence type="ECO:0000256" key="1">
    <source>
        <dbReference type="ARBA" id="ARBA00001946"/>
    </source>
</evidence>
<evidence type="ECO:0000256" key="14">
    <source>
        <dbReference type="SAM" id="Coils"/>
    </source>
</evidence>
<dbReference type="OrthoDB" id="31113at2759"/>
<keyword evidence="8" id="KW-0378">Hydrolase</keyword>
<dbReference type="SUPFAM" id="SSF88723">
    <property type="entry name" value="PIN domain-like"/>
    <property type="match status" value="1"/>
</dbReference>
<comment type="cofactor">
    <cofactor evidence="1">
        <name>Mg(2+)</name>
        <dbReference type="ChEBI" id="CHEBI:18420"/>
    </cofactor>
</comment>
<organism evidence="18 19">
    <name type="scientific">Ambispora leptoticha</name>
    <dbReference type="NCBI Taxonomy" id="144679"/>
    <lineage>
        <taxon>Eukaryota</taxon>
        <taxon>Fungi</taxon>
        <taxon>Fungi incertae sedis</taxon>
        <taxon>Mucoromycota</taxon>
        <taxon>Glomeromycotina</taxon>
        <taxon>Glomeromycetes</taxon>
        <taxon>Archaeosporales</taxon>
        <taxon>Ambisporaceae</taxon>
        <taxon>Ambispora</taxon>
    </lineage>
</organism>
<dbReference type="SMART" id="SM00485">
    <property type="entry name" value="XPGN"/>
    <property type="match status" value="1"/>
</dbReference>
<dbReference type="GO" id="GO:0003697">
    <property type="term" value="F:single-stranded DNA binding"/>
    <property type="evidence" value="ECO:0007669"/>
    <property type="project" value="InterPro"/>
</dbReference>
<dbReference type="Gene3D" id="1.10.150.20">
    <property type="entry name" value="5' to 3' exonuclease, C-terminal subdomain"/>
    <property type="match status" value="1"/>
</dbReference>
<keyword evidence="5" id="KW-0479">Metal-binding</keyword>
<dbReference type="PRINTS" id="PR00853">
    <property type="entry name" value="XPGRADSUPER"/>
</dbReference>
<evidence type="ECO:0000259" key="17">
    <source>
        <dbReference type="SMART" id="SM00485"/>
    </source>
</evidence>
<dbReference type="InterPro" id="IPR029060">
    <property type="entry name" value="PIN-like_dom_sf"/>
</dbReference>
<feature type="region of interest" description="Disordered" evidence="15">
    <location>
        <begin position="342"/>
        <end position="364"/>
    </location>
</feature>
<keyword evidence="6" id="KW-0255">Endonuclease</keyword>
<feature type="compositionally biased region" description="Basic and acidic residues" evidence="15">
    <location>
        <begin position="667"/>
        <end position="682"/>
    </location>
</feature>
<evidence type="ECO:0000256" key="6">
    <source>
        <dbReference type="ARBA" id="ARBA00022759"/>
    </source>
</evidence>
<feature type="region of interest" description="Disordered" evidence="15">
    <location>
        <begin position="972"/>
        <end position="1112"/>
    </location>
</feature>
<comment type="function">
    <text evidence="13">Single-stranded DNA endonuclease involved in excision repair of DNA damaged with UV light, bulky adducts, or cross-linking agents. Essential for the incision step of excision-repair.</text>
</comment>
<accession>A0A9N8V867</accession>
<keyword evidence="10" id="KW-0234">DNA repair</keyword>
<dbReference type="FunFam" id="1.10.150.20:FF:000030">
    <property type="entry name" value="Flap endonuclease GEN-like 1"/>
    <property type="match status" value="1"/>
</dbReference>
<dbReference type="EMBL" id="CAJVPS010000056">
    <property type="protein sequence ID" value="CAG8446218.1"/>
    <property type="molecule type" value="Genomic_DNA"/>
</dbReference>
<dbReference type="Gene3D" id="3.40.50.1010">
    <property type="entry name" value="5'-nuclease"/>
    <property type="match status" value="2"/>
</dbReference>
<keyword evidence="4" id="KW-0540">Nuclease</keyword>
<dbReference type="InterPro" id="IPR019974">
    <property type="entry name" value="XPG_CS"/>
</dbReference>
<feature type="domain" description="XPG-I" evidence="16">
    <location>
        <begin position="753"/>
        <end position="822"/>
    </location>
</feature>
<dbReference type="AlphaFoldDB" id="A0A9N8V867"/>
<evidence type="ECO:0000256" key="8">
    <source>
        <dbReference type="ARBA" id="ARBA00022801"/>
    </source>
</evidence>
<dbReference type="Pfam" id="PF00867">
    <property type="entry name" value="XPG_I"/>
    <property type="match status" value="1"/>
</dbReference>
<dbReference type="InterPro" id="IPR001044">
    <property type="entry name" value="XPG/Rad2_eukaryotes"/>
</dbReference>
<feature type="region of interest" description="Disordered" evidence="15">
    <location>
        <begin position="543"/>
        <end position="602"/>
    </location>
</feature>
<comment type="caution">
    <text evidence="18">The sequence shown here is derived from an EMBL/GenBank/DDBJ whole genome shotgun (WGS) entry which is preliminary data.</text>
</comment>
<feature type="compositionally biased region" description="Basic and acidic residues" evidence="15">
    <location>
        <begin position="1006"/>
        <end position="1016"/>
    </location>
</feature>
<dbReference type="Pfam" id="PF00752">
    <property type="entry name" value="XPG_N"/>
    <property type="match status" value="1"/>
</dbReference>
<dbReference type="Proteomes" id="UP000789508">
    <property type="component" value="Unassembled WGS sequence"/>
</dbReference>
<dbReference type="InterPro" id="IPR008918">
    <property type="entry name" value="HhH2"/>
</dbReference>
<dbReference type="PROSITE" id="PS00841">
    <property type="entry name" value="XPG_1"/>
    <property type="match status" value="1"/>
</dbReference>
<dbReference type="PROSITE" id="PS00842">
    <property type="entry name" value="XPG_2"/>
    <property type="match status" value="1"/>
</dbReference>
<feature type="domain" description="XPG N-terminal" evidence="17">
    <location>
        <begin position="1"/>
        <end position="94"/>
    </location>
</feature>
<dbReference type="CDD" id="cd09868">
    <property type="entry name" value="PIN_XPG_RAD2"/>
    <property type="match status" value="2"/>
</dbReference>
<dbReference type="InterPro" id="IPR006086">
    <property type="entry name" value="XPG-I_dom"/>
</dbReference>
<keyword evidence="7" id="KW-0227">DNA damage</keyword>
<evidence type="ECO:0000256" key="10">
    <source>
        <dbReference type="ARBA" id="ARBA00023204"/>
    </source>
</evidence>
<dbReference type="InterPro" id="IPR006084">
    <property type="entry name" value="XPG/Rad2"/>
</dbReference>
<evidence type="ECO:0000256" key="3">
    <source>
        <dbReference type="ARBA" id="ARBA00005283"/>
    </source>
</evidence>
<evidence type="ECO:0000256" key="13">
    <source>
        <dbReference type="ARBA" id="ARBA00053135"/>
    </source>
</evidence>
<evidence type="ECO:0000313" key="19">
    <source>
        <dbReference type="Proteomes" id="UP000789508"/>
    </source>
</evidence>
<dbReference type="SMART" id="SM00484">
    <property type="entry name" value="XPGI"/>
    <property type="match status" value="1"/>
</dbReference>
<feature type="compositionally biased region" description="Basic residues" evidence="15">
    <location>
        <begin position="1090"/>
        <end position="1112"/>
    </location>
</feature>